<dbReference type="VEuPathDB" id="VectorBase:CSON011721"/>
<evidence type="ECO:0000313" key="4">
    <source>
        <dbReference type="EMBL" id="SSX04235.1"/>
    </source>
</evidence>
<dbReference type="InterPro" id="IPR000618">
    <property type="entry name" value="Insect_cuticle"/>
</dbReference>
<dbReference type="EMBL" id="UFQS01000465">
    <property type="protein sequence ID" value="SSX04235.1"/>
    <property type="molecule type" value="Genomic_DNA"/>
</dbReference>
<feature type="chain" id="PRO_5036062331" evidence="3">
    <location>
        <begin position="21"/>
        <end position="119"/>
    </location>
</feature>
<dbReference type="PROSITE" id="PS51155">
    <property type="entry name" value="CHIT_BIND_RR_2"/>
    <property type="match status" value="1"/>
</dbReference>
<dbReference type="InterPro" id="IPR031311">
    <property type="entry name" value="CHIT_BIND_RR_consensus"/>
</dbReference>
<dbReference type="EMBL" id="UFQT01000465">
    <property type="protein sequence ID" value="SSX24600.1"/>
    <property type="molecule type" value="Genomic_DNA"/>
</dbReference>
<dbReference type="Pfam" id="PF00379">
    <property type="entry name" value="Chitin_bind_4"/>
    <property type="match status" value="1"/>
</dbReference>
<reference evidence="4" key="1">
    <citation type="submission" date="2018-04" db="EMBL/GenBank/DDBJ databases">
        <authorList>
            <person name="Go L.Y."/>
            <person name="Mitchell J.A."/>
        </authorList>
    </citation>
    <scope>NUCLEOTIDE SEQUENCE</scope>
    <source>
        <tissue evidence="4">Whole organism</tissue>
    </source>
</reference>
<dbReference type="AlphaFoldDB" id="A0A336M3S4"/>
<evidence type="ECO:0000256" key="1">
    <source>
        <dbReference type="ARBA" id="ARBA00022460"/>
    </source>
</evidence>
<evidence type="ECO:0000313" key="5">
    <source>
        <dbReference type="EMBL" id="SSX24922.1"/>
    </source>
</evidence>
<proteinExistence type="predicted"/>
<dbReference type="GO" id="GO:0062129">
    <property type="term" value="C:chitin-based extracellular matrix"/>
    <property type="evidence" value="ECO:0007669"/>
    <property type="project" value="TreeGrafter"/>
</dbReference>
<keyword evidence="1 2" id="KW-0193">Cuticle</keyword>
<sequence>MIKQICILLSIVSIILIADANELDKTATIVSYENIIEPDGKYKFGYETSNGIVANEEGEGGVSAIGYYKYVDADGETVQVNYIADENGFQPDNLPEVPEIPPLIARALEYLRDNAPAQK</sequence>
<dbReference type="PRINTS" id="PR00947">
    <property type="entry name" value="CUTICLE"/>
</dbReference>
<dbReference type="PANTHER" id="PTHR10380">
    <property type="entry name" value="CUTICLE PROTEIN"/>
    <property type="match status" value="1"/>
</dbReference>
<feature type="signal peptide" evidence="3">
    <location>
        <begin position="1"/>
        <end position="20"/>
    </location>
</feature>
<name>A0A336M3S4_CULSO</name>
<dbReference type="VEuPathDB" id="VectorBase:CSON011015"/>
<dbReference type="PANTHER" id="PTHR10380:SF173">
    <property type="entry name" value="CUTICULAR PROTEIN 47EF, ISOFORM C-RELATED"/>
    <property type="match status" value="1"/>
</dbReference>
<gene>
    <name evidence="5" type="primary">CSON011721</name>
    <name evidence="4" type="synonym">CSON011015</name>
</gene>
<dbReference type="GO" id="GO:0008010">
    <property type="term" value="F:structural constituent of chitin-based larval cuticle"/>
    <property type="evidence" value="ECO:0007669"/>
    <property type="project" value="TreeGrafter"/>
</dbReference>
<accession>A0A336M3S4</accession>
<keyword evidence="3" id="KW-0732">Signal</keyword>
<dbReference type="InterPro" id="IPR050468">
    <property type="entry name" value="Cuticle_Struct_Prot"/>
</dbReference>
<protein>
    <submittedName>
        <fullName evidence="4">CSON011015 protein</fullName>
    </submittedName>
    <submittedName>
        <fullName evidence="5">CSON011721 protein</fullName>
    </submittedName>
</protein>
<organism evidence="5">
    <name type="scientific">Culicoides sonorensis</name>
    <name type="common">Biting midge</name>
    <dbReference type="NCBI Taxonomy" id="179676"/>
    <lineage>
        <taxon>Eukaryota</taxon>
        <taxon>Metazoa</taxon>
        <taxon>Ecdysozoa</taxon>
        <taxon>Arthropoda</taxon>
        <taxon>Hexapoda</taxon>
        <taxon>Insecta</taxon>
        <taxon>Pterygota</taxon>
        <taxon>Neoptera</taxon>
        <taxon>Endopterygota</taxon>
        <taxon>Diptera</taxon>
        <taxon>Nematocera</taxon>
        <taxon>Chironomoidea</taxon>
        <taxon>Ceratopogonidae</taxon>
        <taxon>Ceratopogoninae</taxon>
        <taxon>Culicoides</taxon>
        <taxon>Monoculicoides</taxon>
    </lineage>
</organism>
<reference evidence="5" key="2">
    <citation type="submission" date="2018-07" db="EMBL/GenBank/DDBJ databases">
        <authorList>
            <person name="Quirk P.G."/>
            <person name="Krulwich T.A."/>
        </authorList>
    </citation>
    <scope>NUCLEOTIDE SEQUENCE</scope>
</reference>
<evidence type="ECO:0000256" key="3">
    <source>
        <dbReference type="SAM" id="SignalP"/>
    </source>
</evidence>
<evidence type="ECO:0000256" key="2">
    <source>
        <dbReference type="PROSITE-ProRule" id="PRU00497"/>
    </source>
</evidence>
<dbReference type="EMBL" id="UFQT01000521">
    <property type="protein sequence ID" value="SSX24922.1"/>
    <property type="molecule type" value="Genomic_DNA"/>
</dbReference>
<dbReference type="PROSITE" id="PS00233">
    <property type="entry name" value="CHIT_BIND_RR_1"/>
    <property type="match status" value="1"/>
</dbReference>